<proteinExistence type="predicted"/>
<organism evidence="1">
    <name type="scientific">viral metagenome</name>
    <dbReference type="NCBI Taxonomy" id="1070528"/>
    <lineage>
        <taxon>unclassified sequences</taxon>
        <taxon>metagenomes</taxon>
        <taxon>organismal metagenomes</taxon>
    </lineage>
</organism>
<dbReference type="AlphaFoldDB" id="A0A6C0CDX9"/>
<protein>
    <recommendedName>
        <fullName evidence="2">SAP domain-containing protein</fullName>
    </recommendedName>
</protein>
<dbReference type="EMBL" id="MN739388">
    <property type="protein sequence ID" value="QHT02050.1"/>
    <property type="molecule type" value="Genomic_DNA"/>
</dbReference>
<name>A0A6C0CDX9_9ZZZZ</name>
<evidence type="ECO:0008006" key="2">
    <source>
        <dbReference type="Google" id="ProtNLM"/>
    </source>
</evidence>
<reference evidence="1" key="1">
    <citation type="journal article" date="2020" name="Nature">
        <title>Giant virus diversity and host interactions through global metagenomics.</title>
        <authorList>
            <person name="Schulz F."/>
            <person name="Roux S."/>
            <person name="Paez-Espino D."/>
            <person name="Jungbluth S."/>
            <person name="Walsh D.A."/>
            <person name="Denef V.J."/>
            <person name="McMahon K.D."/>
            <person name="Konstantinidis K.T."/>
            <person name="Eloe-Fadrosh E.A."/>
            <person name="Kyrpides N.C."/>
            <person name="Woyke T."/>
        </authorList>
    </citation>
    <scope>NUCLEOTIDE SEQUENCE</scope>
    <source>
        <strain evidence="1">GVMAG-M-3300020523-10</strain>
    </source>
</reference>
<evidence type="ECO:0000313" key="1">
    <source>
        <dbReference type="EMBL" id="QHT02050.1"/>
    </source>
</evidence>
<accession>A0A6C0CDX9</accession>
<sequence length="381" mass="44677">MNIIDVTHNKKVTTSSKKLISNQQMITKNAILEYYFNRPIIVSHCKDTVKVYAFTIPTIKEFAHIYTINYKVPELKIIQKHYNIKCSGNKEHLKQYLYNYLFYSYKISIIQKNARALLVKKYIKFHGPAFYNRSICSNDVDFCTLDTLSSIPYNQFISFKDENRHIYGFDIISLYTLFKNGLVAMKKTNNAITNDSYVDVENPFTKQKFSANILKQLIGYINISRVLKIFINLEYDELIAVSDIKQIEMKILTLFQKIDSLGNYTNIKWFLELDKKQLIRFIRELMDIWNYRANLTYEVKREIVPQRSDPFHDRTINPNMLGQYNFIQIRKYCITVIDILINSGLNTGSCSLGSYYVLCALTTVSKDAAETLPWLYEATIY</sequence>